<dbReference type="EMBL" id="LXQA010305623">
    <property type="protein sequence ID" value="MCI42528.1"/>
    <property type="molecule type" value="Genomic_DNA"/>
</dbReference>
<accession>A0A392S0Z8</accession>
<comment type="caution">
    <text evidence="2">The sequence shown here is derived from an EMBL/GenBank/DDBJ whole genome shotgun (WGS) entry which is preliminary data.</text>
</comment>
<proteinExistence type="predicted"/>
<dbReference type="AlphaFoldDB" id="A0A392S0Z8"/>
<name>A0A392S0Z8_9FABA</name>
<dbReference type="Proteomes" id="UP000265520">
    <property type="component" value="Unassembled WGS sequence"/>
</dbReference>
<keyword evidence="3" id="KW-1185">Reference proteome</keyword>
<feature type="region of interest" description="Disordered" evidence="1">
    <location>
        <begin position="1"/>
        <end position="35"/>
    </location>
</feature>
<reference evidence="2 3" key="1">
    <citation type="journal article" date="2018" name="Front. Plant Sci.">
        <title>Red Clover (Trifolium pratense) and Zigzag Clover (T. medium) - A Picture of Genomic Similarities and Differences.</title>
        <authorList>
            <person name="Dluhosova J."/>
            <person name="Istvanek J."/>
            <person name="Nedelnik J."/>
            <person name="Repkova J."/>
        </authorList>
    </citation>
    <scope>NUCLEOTIDE SEQUENCE [LARGE SCALE GENOMIC DNA]</scope>
    <source>
        <strain evidence="3">cv. 10/8</strain>
        <tissue evidence="2">Leaf</tissue>
    </source>
</reference>
<sequence>MDRPNTGGDTGRIQTRDHERSTLQGLEPSPPGHTRIIDSIFNVASKFRGHQCGTRNRYSQESTQSRN</sequence>
<evidence type="ECO:0000313" key="3">
    <source>
        <dbReference type="Proteomes" id="UP000265520"/>
    </source>
</evidence>
<evidence type="ECO:0000256" key="1">
    <source>
        <dbReference type="SAM" id="MobiDB-lite"/>
    </source>
</evidence>
<protein>
    <submittedName>
        <fullName evidence="2">Uncharacterized protein</fullName>
    </submittedName>
</protein>
<evidence type="ECO:0000313" key="2">
    <source>
        <dbReference type="EMBL" id="MCI42528.1"/>
    </source>
</evidence>
<organism evidence="2 3">
    <name type="scientific">Trifolium medium</name>
    <dbReference type="NCBI Taxonomy" id="97028"/>
    <lineage>
        <taxon>Eukaryota</taxon>
        <taxon>Viridiplantae</taxon>
        <taxon>Streptophyta</taxon>
        <taxon>Embryophyta</taxon>
        <taxon>Tracheophyta</taxon>
        <taxon>Spermatophyta</taxon>
        <taxon>Magnoliopsida</taxon>
        <taxon>eudicotyledons</taxon>
        <taxon>Gunneridae</taxon>
        <taxon>Pentapetalae</taxon>
        <taxon>rosids</taxon>
        <taxon>fabids</taxon>
        <taxon>Fabales</taxon>
        <taxon>Fabaceae</taxon>
        <taxon>Papilionoideae</taxon>
        <taxon>50 kb inversion clade</taxon>
        <taxon>NPAAA clade</taxon>
        <taxon>Hologalegina</taxon>
        <taxon>IRL clade</taxon>
        <taxon>Trifolieae</taxon>
        <taxon>Trifolium</taxon>
    </lineage>
</organism>